<sequence>MYPLFIVLLYFLIPFFLLWLCYKYTFLNKVGAVLLAYIAGIVIFSSGFLKGEQIETIQDTIMSICIPIGIPLLLYSSDFKKSFLLARKTLFSLIAALISVVIVVATGYVIFNNGDESFYKISALLCGVYTGGTPNLAALKMALNVDPSSYISVHTYDMFFSTIHLFFLITVGKKFYELILPSFQRTNSFGFREYMEDKELFGGILKRQNVKPLLMALGITVIIVAVGGGLMQLVVEKSKMAVFILSITTLAIIASFNKKVNAIPKTFNLGMYFILVFSVVVASKLKLSQLMQINSTLFYYVGFAVFGSTILHIILSRIFKVDADTVMVTSVSLICSPPFVPVVAGAIKNREVIIPGITVGVIGYAIGNYLGYIMSEFLQMI</sequence>
<feature type="transmembrane region" description="Helical" evidence="1">
    <location>
        <begin position="7"/>
        <end position="25"/>
    </location>
</feature>
<proteinExistence type="predicted"/>
<evidence type="ECO:0000256" key="1">
    <source>
        <dbReference type="SAM" id="Phobius"/>
    </source>
</evidence>
<dbReference type="AlphaFoldDB" id="A0AAE3M4H8"/>
<keyword evidence="3" id="KW-1185">Reference proteome</keyword>
<feature type="transmembrane region" description="Helical" evidence="1">
    <location>
        <begin position="89"/>
        <end position="111"/>
    </location>
</feature>
<dbReference type="Proteomes" id="UP001209229">
    <property type="component" value="Unassembled WGS sequence"/>
</dbReference>
<reference evidence="2" key="1">
    <citation type="submission" date="2022-10" db="EMBL/GenBank/DDBJ databases">
        <authorList>
            <person name="Yu W.X."/>
        </authorList>
    </citation>
    <scope>NUCLEOTIDE SEQUENCE</scope>
    <source>
        <strain evidence="2">AAT</strain>
    </source>
</reference>
<feature type="transmembrane region" description="Helical" evidence="1">
    <location>
        <begin position="61"/>
        <end position="77"/>
    </location>
</feature>
<feature type="transmembrane region" description="Helical" evidence="1">
    <location>
        <begin position="297"/>
        <end position="315"/>
    </location>
</feature>
<protein>
    <submittedName>
        <fullName evidence="2">DUF819 family protein</fullName>
    </submittedName>
</protein>
<dbReference type="PANTHER" id="PTHR34289">
    <property type="entry name" value="PROTEIN, PUTATIVE (DUF819)-RELATED"/>
    <property type="match status" value="1"/>
</dbReference>
<feature type="transmembrane region" description="Helical" evidence="1">
    <location>
        <begin position="327"/>
        <end position="347"/>
    </location>
</feature>
<dbReference type="EMBL" id="JAPDPJ010000023">
    <property type="protein sequence ID" value="MCW3787072.1"/>
    <property type="molecule type" value="Genomic_DNA"/>
</dbReference>
<keyword evidence="1" id="KW-1133">Transmembrane helix</keyword>
<gene>
    <name evidence="2" type="ORF">OM075_11370</name>
</gene>
<organism evidence="2 3">
    <name type="scientific">Plebeiibacterium sediminum</name>
    <dbReference type="NCBI Taxonomy" id="2992112"/>
    <lineage>
        <taxon>Bacteria</taxon>
        <taxon>Pseudomonadati</taxon>
        <taxon>Bacteroidota</taxon>
        <taxon>Bacteroidia</taxon>
        <taxon>Marinilabiliales</taxon>
        <taxon>Marinilabiliaceae</taxon>
        <taxon>Plebeiibacterium</taxon>
    </lineage>
</organism>
<feature type="transmembrane region" description="Helical" evidence="1">
    <location>
        <begin position="269"/>
        <end position="285"/>
    </location>
</feature>
<name>A0AAE3M4H8_9BACT</name>
<keyword evidence="1" id="KW-0812">Transmembrane</keyword>
<feature type="transmembrane region" description="Helical" evidence="1">
    <location>
        <begin position="213"/>
        <end position="234"/>
    </location>
</feature>
<dbReference type="RefSeq" id="WP_301190637.1">
    <property type="nucleotide sequence ID" value="NZ_JAPDPJ010000023.1"/>
</dbReference>
<feature type="transmembrane region" description="Helical" evidence="1">
    <location>
        <begin position="158"/>
        <end position="176"/>
    </location>
</feature>
<evidence type="ECO:0000313" key="2">
    <source>
        <dbReference type="EMBL" id="MCW3787072.1"/>
    </source>
</evidence>
<feature type="transmembrane region" description="Helical" evidence="1">
    <location>
        <begin position="353"/>
        <end position="372"/>
    </location>
</feature>
<feature type="transmembrane region" description="Helical" evidence="1">
    <location>
        <begin position="31"/>
        <end position="49"/>
    </location>
</feature>
<comment type="caution">
    <text evidence="2">The sequence shown here is derived from an EMBL/GenBank/DDBJ whole genome shotgun (WGS) entry which is preliminary data.</text>
</comment>
<evidence type="ECO:0000313" key="3">
    <source>
        <dbReference type="Proteomes" id="UP001209229"/>
    </source>
</evidence>
<dbReference type="PANTHER" id="PTHR34289:SF8">
    <property type="entry name" value="DUF819 DOMAIN-CONTAINING PROTEIN"/>
    <property type="match status" value="1"/>
</dbReference>
<accession>A0AAE3M4H8</accession>
<dbReference type="Pfam" id="PF05684">
    <property type="entry name" value="DUF819"/>
    <property type="match status" value="1"/>
</dbReference>
<dbReference type="InterPro" id="IPR008537">
    <property type="entry name" value="DUF819"/>
</dbReference>
<feature type="transmembrane region" description="Helical" evidence="1">
    <location>
        <begin position="240"/>
        <end position="257"/>
    </location>
</feature>
<feature type="transmembrane region" description="Helical" evidence="1">
    <location>
        <begin position="118"/>
        <end position="138"/>
    </location>
</feature>
<keyword evidence="1" id="KW-0472">Membrane</keyword>